<evidence type="ECO:0000313" key="2">
    <source>
        <dbReference type="Proteomes" id="UP000814140"/>
    </source>
</evidence>
<reference evidence="1" key="2">
    <citation type="journal article" date="2022" name="New Phytol.">
        <title>Evolutionary transition to the ectomycorrhizal habit in the genomes of a hyperdiverse lineage of mushroom-forming fungi.</title>
        <authorList>
            <person name="Looney B."/>
            <person name="Miyauchi S."/>
            <person name="Morin E."/>
            <person name="Drula E."/>
            <person name="Courty P.E."/>
            <person name="Kohler A."/>
            <person name="Kuo A."/>
            <person name="LaButti K."/>
            <person name="Pangilinan J."/>
            <person name="Lipzen A."/>
            <person name="Riley R."/>
            <person name="Andreopoulos W."/>
            <person name="He G."/>
            <person name="Johnson J."/>
            <person name="Nolan M."/>
            <person name="Tritt A."/>
            <person name="Barry K.W."/>
            <person name="Grigoriev I.V."/>
            <person name="Nagy L.G."/>
            <person name="Hibbett D."/>
            <person name="Henrissat B."/>
            <person name="Matheny P.B."/>
            <person name="Labbe J."/>
            <person name="Martin F.M."/>
        </authorList>
    </citation>
    <scope>NUCLEOTIDE SEQUENCE</scope>
    <source>
        <strain evidence="1">HHB10654</strain>
    </source>
</reference>
<keyword evidence="2" id="KW-1185">Reference proteome</keyword>
<accession>A0ACB8SF72</accession>
<sequence>MSTATCPSLSLKSNVSTADKCCAAGESGLSVDHRKRQRRKEERQPSFLRHAVSHGCFPVCGDCNFRDAVKATSGFIGRVHSASKVSRHAVGDDVEDITVYVYRRRKDTEVSFGTSTHRPSNLSKEAVEQIPSLHLSYRMIHGVWALRDFLELPGRFGRIGNARPRFGLYVQRGVYNEKALGFCRPSLALYAIFLWISIMRSFLPGNRGTIGDPKDSALYIICHLMWKYISLKLTPLSNRKEPRKSQGHKDCNGSSPAVPLCKWGSLLDWYNFGRVSGPVPYLDDGKCPNGVSVSRTVSRVPTTRSIGTH</sequence>
<reference evidence="1" key="1">
    <citation type="submission" date="2021-03" db="EMBL/GenBank/DDBJ databases">
        <authorList>
            <consortium name="DOE Joint Genome Institute"/>
            <person name="Ahrendt S."/>
            <person name="Looney B.P."/>
            <person name="Miyauchi S."/>
            <person name="Morin E."/>
            <person name="Drula E."/>
            <person name="Courty P.E."/>
            <person name="Chicoki N."/>
            <person name="Fauchery L."/>
            <person name="Kohler A."/>
            <person name="Kuo A."/>
            <person name="Labutti K."/>
            <person name="Pangilinan J."/>
            <person name="Lipzen A."/>
            <person name="Riley R."/>
            <person name="Andreopoulos W."/>
            <person name="He G."/>
            <person name="Johnson J."/>
            <person name="Barry K.W."/>
            <person name="Grigoriev I.V."/>
            <person name="Nagy L."/>
            <person name="Hibbett D."/>
            <person name="Henrissat B."/>
            <person name="Matheny P.B."/>
            <person name="Labbe J."/>
            <person name="Martin F."/>
        </authorList>
    </citation>
    <scope>NUCLEOTIDE SEQUENCE</scope>
    <source>
        <strain evidence="1">HHB10654</strain>
    </source>
</reference>
<proteinExistence type="predicted"/>
<dbReference type="Proteomes" id="UP000814140">
    <property type="component" value="Unassembled WGS sequence"/>
</dbReference>
<evidence type="ECO:0000313" key="1">
    <source>
        <dbReference type="EMBL" id="KAI0055004.1"/>
    </source>
</evidence>
<name>A0ACB8SF72_9AGAM</name>
<protein>
    <submittedName>
        <fullName evidence="1">Uncharacterized protein</fullName>
    </submittedName>
</protein>
<dbReference type="EMBL" id="MU277321">
    <property type="protein sequence ID" value="KAI0055004.1"/>
    <property type="molecule type" value="Genomic_DNA"/>
</dbReference>
<gene>
    <name evidence="1" type="ORF">BV25DRAFT_1843273</name>
</gene>
<organism evidence="1 2">
    <name type="scientific">Artomyces pyxidatus</name>
    <dbReference type="NCBI Taxonomy" id="48021"/>
    <lineage>
        <taxon>Eukaryota</taxon>
        <taxon>Fungi</taxon>
        <taxon>Dikarya</taxon>
        <taxon>Basidiomycota</taxon>
        <taxon>Agaricomycotina</taxon>
        <taxon>Agaricomycetes</taxon>
        <taxon>Russulales</taxon>
        <taxon>Auriscalpiaceae</taxon>
        <taxon>Artomyces</taxon>
    </lineage>
</organism>
<comment type="caution">
    <text evidence="1">The sequence shown here is derived from an EMBL/GenBank/DDBJ whole genome shotgun (WGS) entry which is preliminary data.</text>
</comment>